<evidence type="ECO:0000313" key="2">
    <source>
        <dbReference type="Proteomes" id="UP000004105"/>
    </source>
</evidence>
<comment type="caution">
    <text evidence="1">The sequence shown here is derived from an EMBL/GenBank/DDBJ whole genome shotgun (WGS) entry which is preliminary data.</text>
</comment>
<organism evidence="1 2">
    <name type="scientific">Neisseria bacilliformis ATCC BAA-1200</name>
    <dbReference type="NCBI Taxonomy" id="888742"/>
    <lineage>
        <taxon>Bacteria</taxon>
        <taxon>Pseudomonadati</taxon>
        <taxon>Pseudomonadota</taxon>
        <taxon>Betaproteobacteria</taxon>
        <taxon>Neisseriales</taxon>
        <taxon>Neisseriaceae</taxon>
        <taxon>Neisseria</taxon>
    </lineage>
</organism>
<dbReference type="OrthoDB" id="8621807at2"/>
<name>F2BER5_9NEIS</name>
<dbReference type="AlphaFoldDB" id="F2BER5"/>
<dbReference type="Proteomes" id="UP000004105">
    <property type="component" value="Unassembled WGS sequence"/>
</dbReference>
<dbReference type="RefSeq" id="WP_007343227.1">
    <property type="nucleotide sequence ID" value="NZ_GL878494.1"/>
</dbReference>
<sequence>MAWIDTYDDIDRFYELNTVTHAEKDAGKGMFTFNSFMPRLVILYLAGKTDLRERMESWLAVDDAYIVNREYVRERYTRTLNHLENKQKEES</sequence>
<evidence type="ECO:0000313" key="1">
    <source>
        <dbReference type="EMBL" id="EGF09970.1"/>
    </source>
</evidence>
<keyword evidence="2" id="KW-1185">Reference proteome</keyword>
<dbReference type="HOGENOM" id="CLU_2423884_0_0_4"/>
<reference evidence="1 2" key="1">
    <citation type="submission" date="2011-02" db="EMBL/GenBank/DDBJ databases">
        <authorList>
            <person name="Muzny D."/>
            <person name="Qin X."/>
            <person name="Deng J."/>
            <person name="Jiang H."/>
            <person name="Liu Y."/>
            <person name="Qu J."/>
            <person name="Song X.-Z."/>
            <person name="Zhang L."/>
            <person name="Thornton R."/>
            <person name="Coyle M."/>
            <person name="Francisco L."/>
            <person name="Jackson L."/>
            <person name="Javaid M."/>
            <person name="Korchina V."/>
            <person name="Kovar C."/>
            <person name="Mata R."/>
            <person name="Mathew T."/>
            <person name="Ngo R."/>
            <person name="Nguyen L."/>
            <person name="Nguyen N."/>
            <person name="Okwuonu G."/>
            <person name="Ongeri F."/>
            <person name="Pham C."/>
            <person name="Simmons D."/>
            <person name="Wilczek-Boney K."/>
            <person name="Hale W."/>
            <person name="Jakkamsetti A."/>
            <person name="Pham P."/>
            <person name="Ruth R."/>
            <person name="San Lucas F."/>
            <person name="Warren J."/>
            <person name="Zhang J."/>
            <person name="Zhao Z."/>
            <person name="Zhou C."/>
            <person name="Zhu D."/>
            <person name="Lee S."/>
            <person name="Bess C."/>
            <person name="Blankenburg K."/>
            <person name="Forbes L."/>
            <person name="Fu Q."/>
            <person name="Gubbala S."/>
            <person name="Hirani K."/>
            <person name="Jayaseelan J.C."/>
            <person name="Lara F."/>
            <person name="Munidasa M."/>
            <person name="Palculict T."/>
            <person name="Patil S."/>
            <person name="Pu L.-L."/>
            <person name="Saada N."/>
            <person name="Tang L."/>
            <person name="Weissenberger G."/>
            <person name="Zhu Y."/>
            <person name="Hemphill L."/>
            <person name="Shang Y."/>
            <person name="Youmans B."/>
            <person name="Ayvaz T."/>
            <person name="Ross M."/>
            <person name="Santibanez J."/>
            <person name="Aqrawi P."/>
            <person name="Gross S."/>
            <person name="Joshi V."/>
            <person name="Fowler G."/>
            <person name="Nazareth L."/>
            <person name="Reid J."/>
            <person name="Worley K."/>
            <person name="Petrosino J."/>
            <person name="Highlander S."/>
            <person name="Gibbs R."/>
        </authorList>
    </citation>
    <scope>NUCLEOTIDE SEQUENCE [LARGE SCALE GENOMIC DNA]</scope>
    <source>
        <strain evidence="1 2">ATCC BAA-1200</strain>
    </source>
</reference>
<accession>F2BER5</accession>
<dbReference type="EMBL" id="AFAY01000046">
    <property type="protein sequence ID" value="EGF09970.1"/>
    <property type="molecule type" value="Genomic_DNA"/>
</dbReference>
<proteinExistence type="predicted"/>
<gene>
    <name evidence="1" type="ORF">HMPREF9123_2222</name>
</gene>
<protein>
    <submittedName>
        <fullName evidence="1">Uncharacterized protein</fullName>
    </submittedName>
</protein>